<feature type="non-terminal residue" evidence="4">
    <location>
        <position position="1"/>
    </location>
</feature>
<proteinExistence type="inferred from homology"/>
<comment type="similarity">
    <text evidence="1">Belongs to the protease inhibitor I3 (leguminous Kunitz-type inhibitor) family.</text>
</comment>
<dbReference type="SMART" id="SM00452">
    <property type="entry name" value="STI"/>
    <property type="match status" value="1"/>
</dbReference>
<dbReference type="InterPro" id="IPR002160">
    <property type="entry name" value="Prot_inh_Kunz-lg"/>
</dbReference>
<dbReference type="SUPFAM" id="SSF50386">
    <property type="entry name" value="STI-like"/>
    <property type="match status" value="1"/>
</dbReference>
<organism evidence="4 5">
    <name type="scientific">Mucuna pruriens</name>
    <name type="common">Velvet bean</name>
    <name type="synonym">Dolichos pruriens</name>
    <dbReference type="NCBI Taxonomy" id="157652"/>
    <lineage>
        <taxon>Eukaryota</taxon>
        <taxon>Viridiplantae</taxon>
        <taxon>Streptophyta</taxon>
        <taxon>Embryophyta</taxon>
        <taxon>Tracheophyta</taxon>
        <taxon>Spermatophyta</taxon>
        <taxon>Magnoliopsida</taxon>
        <taxon>eudicotyledons</taxon>
        <taxon>Gunneridae</taxon>
        <taxon>Pentapetalae</taxon>
        <taxon>rosids</taxon>
        <taxon>fabids</taxon>
        <taxon>Fabales</taxon>
        <taxon>Fabaceae</taxon>
        <taxon>Papilionoideae</taxon>
        <taxon>50 kb inversion clade</taxon>
        <taxon>NPAAA clade</taxon>
        <taxon>indigoferoid/millettioid clade</taxon>
        <taxon>Phaseoleae</taxon>
        <taxon>Mucuna</taxon>
    </lineage>
</organism>
<feature type="chain" id="PRO_5016744820" evidence="3">
    <location>
        <begin position="21"/>
        <end position="199"/>
    </location>
</feature>
<dbReference type="Gene3D" id="2.80.10.50">
    <property type="match status" value="1"/>
</dbReference>
<dbReference type="PROSITE" id="PS00283">
    <property type="entry name" value="SOYBEAN_KUNITZ"/>
    <property type="match status" value="1"/>
</dbReference>
<keyword evidence="2" id="KW-1015">Disulfide bond</keyword>
<dbReference type="InterPro" id="IPR011065">
    <property type="entry name" value="Kunitz_inhibitor_STI-like_sf"/>
</dbReference>
<gene>
    <name evidence="4" type="primary">KTI1</name>
    <name evidence="4" type="ORF">CR513_55547</name>
</gene>
<feature type="signal peptide" evidence="3">
    <location>
        <begin position="1"/>
        <end position="20"/>
    </location>
</feature>
<dbReference type="Pfam" id="PF00197">
    <property type="entry name" value="Kunitz_legume"/>
    <property type="match status" value="1"/>
</dbReference>
<dbReference type="PANTHER" id="PTHR33107:SF81">
    <property type="entry name" value="TRYPSIN INHIBITOR A"/>
    <property type="match status" value="1"/>
</dbReference>
<name>A0A371EID7_MUCPR</name>
<evidence type="ECO:0000256" key="1">
    <source>
        <dbReference type="ARBA" id="ARBA00005440"/>
    </source>
</evidence>
<evidence type="ECO:0000313" key="5">
    <source>
        <dbReference type="Proteomes" id="UP000257109"/>
    </source>
</evidence>
<dbReference type="PANTHER" id="PTHR33107">
    <property type="entry name" value="KUNITZ TRYPSIN INHIBITOR 2"/>
    <property type="match status" value="1"/>
</dbReference>
<dbReference type="PRINTS" id="PR00291">
    <property type="entry name" value="KUNITZINHBTR"/>
</dbReference>
<comment type="caution">
    <text evidence="4">The sequence shown here is derived from an EMBL/GenBank/DDBJ whole genome shotgun (WGS) entry which is preliminary data.</text>
</comment>
<keyword evidence="3" id="KW-0732">Signal</keyword>
<dbReference type="AlphaFoldDB" id="A0A371EID7"/>
<dbReference type="OrthoDB" id="1745944at2759"/>
<dbReference type="EMBL" id="QJKJ01013745">
    <property type="protein sequence ID" value="RDX65764.1"/>
    <property type="molecule type" value="Genomic_DNA"/>
</dbReference>
<evidence type="ECO:0000256" key="2">
    <source>
        <dbReference type="ARBA" id="ARBA00023157"/>
    </source>
</evidence>
<keyword evidence="5" id="KW-1185">Reference proteome</keyword>
<reference evidence="4" key="1">
    <citation type="submission" date="2018-05" db="EMBL/GenBank/DDBJ databases">
        <title>Draft genome of Mucuna pruriens seed.</title>
        <authorList>
            <person name="Nnadi N.E."/>
            <person name="Vos R."/>
            <person name="Hasami M.H."/>
            <person name="Devisetty U.K."/>
            <person name="Aguiy J.C."/>
        </authorList>
    </citation>
    <scope>NUCLEOTIDE SEQUENCE [LARGE SCALE GENOMIC DNA]</scope>
    <source>
        <strain evidence="4">JCA_2017</strain>
    </source>
</reference>
<evidence type="ECO:0000313" key="4">
    <source>
        <dbReference type="EMBL" id="RDX65764.1"/>
    </source>
</evidence>
<dbReference type="CDD" id="cd23362">
    <property type="entry name" value="beta-trefoil_STI_WCI3-like"/>
    <property type="match status" value="1"/>
</dbReference>
<accession>A0A371EID7</accession>
<protein>
    <submittedName>
        <fullName evidence="4">Kunitz-type trypsin inhibitor KTI1</fullName>
    </submittedName>
</protein>
<dbReference type="Proteomes" id="UP000257109">
    <property type="component" value="Unassembled WGS sequence"/>
</dbReference>
<evidence type="ECO:0000256" key="3">
    <source>
        <dbReference type="SAM" id="SignalP"/>
    </source>
</evidence>
<dbReference type="STRING" id="157652.A0A371EID7"/>
<dbReference type="MEROPS" id="I03.001"/>
<dbReference type="GO" id="GO:0004866">
    <property type="term" value="F:endopeptidase inhibitor activity"/>
    <property type="evidence" value="ECO:0007669"/>
    <property type="project" value="InterPro"/>
</dbReference>
<sequence length="199" mass="21912">MKSTTLLALFLLCVFTPHLASSTTDFVVDTDGDYLRNGGTYYVLPVIRGRGGGIEQALTGNETCPLTVVQSPLEVSKGLPLIISSPFRILYIYEGLILNIRFTFVPSCAPVPSTWTIVEGLPEGLAVKLTGYENTVPGWFKIKRASLDFNDYKLVFCARDDSTCGDIGIYIDRHGIRRLVVTQNDPLLVRFQKVTSSTA</sequence>